<sequence length="115" mass="13027">MIDVWDLDSGYLTFFLLFCFSRPETGGQQKRVELAKQETNLVIKDFDPSKEYNFKIFAVNKGKESKPLQGKYEAQQLGSQTAQTLGGKKSDVTRENNEISEGKMLSGKQKANRVK</sequence>
<dbReference type="Proteomes" id="UP001469553">
    <property type="component" value="Unassembled WGS sequence"/>
</dbReference>
<dbReference type="Gene3D" id="2.60.40.10">
    <property type="entry name" value="Immunoglobulins"/>
    <property type="match status" value="1"/>
</dbReference>
<evidence type="ECO:0008006" key="4">
    <source>
        <dbReference type="Google" id="ProtNLM"/>
    </source>
</evidence>
<reference evidence="2 3" key="1">
    <citation type="submission" date="2021-06" db="EMBL/GenBank/DDBJ databases">
        <authorList>
            <person name="Palmer J.M."/>
        </authorList>
    </citation>
    <scope>NUCLEOTIDE SEQUENCE [LARGE SCALE GENOMIC DNA]</scope>
    <source>
        <strain evidence="2 3">AS_MEX2019</strain>
        <tissue evidence="2">Muscle</tissue>
    </source>
</reference>
<dbReference type="SUPFAM" id="SSF49265">
    <property type="entry name" value="Fibronectin type III"/>
    <property type="match status" value="1"/>
</dbReference>
<evidence type="ECO:0000313" key="2">
    <source>
        <dbReference type="EMBL" id="MEQ2292844.1"/>
    </source>
</evidence>
<name>A0ABV0YG84_9TELE</name>
<dbReference type="CDD" id="cd00063">
    <property type="entry name" value="FN3"/>
    <property type="match status" value="1"/>
</dbReference>
<proteinExistence type="predicted"/>
<keyword evidence="3" id="KW-1185">Reference proteome</keyword>
<accession>A0ABV0YG84</accession>
<feature type="compositionally biased region" description="Basic and acidic residues" evidence="1">
    <location>
        <begin position="88"/>
        <end position="101"/>
    </location>
</feature>
<evidence type="ECO:0000256" key="1">
    <source>
        <dbReference type="SAM" id="MobiDB-lite"/>
    </source>
</evidence>
<dbReference type="InterPro" id="IPR003961">
    <property type="entry name" value="FN3_dom"/>
</dbReference>
<feature type="region of interest" description="Disordered" evidence="1">
    <location>
        <begin position="65"/>
        <end position="115"/>
    </location>
</feature>
<dbReference type="EMBL" id="JAHRIP010031023">
    <property type="protein sequence ID" value="MEQ2292844.1"/>
    <property type="molecule type" value="Genomic_DNA"/>
</dbReference>
<evidence type="ECO:0000313" key="3">
    <source>
        <dbReference type="Proteomes" id="UP001469553"/>
    </source>
</evidence>
<comment type="caution">
    <text evidence="2">The sequence shown here is derived from an EMBL/GenBank/DDBJ whole genome shotgun (WGS) entry which is preliminary data.</text>
</comment>
<dbReference type="InterPro" id="IPR013783">
    <property type="entry name" value="Ig-like_fold"/>
</dbReference>
<protein>
    <recommendedName>
        <fullName evidence="4">Fibronectin type-III domain-containing protein</fullName>
    </recommendedName>
</protein>
<gene>
    <name evidence="2" type="ORF">AMECASPLE_026944</name>
</gene>
<organism evidence="2 3">
    <name type="scientific">Ameca splendens</name>
    <dbReference type="NCBI Taxonomy" id="208324"/>
    <lineage>
        <taxon>Eukaryota</taxon>
        <taxon>Metazoa</taxon>
        <taxon>Chordata</taxon>
        <taxon>Craniata</taxon>
        <taxon>Vertebrata</taxon>
        <taxon>Euteleostomi</taxon>
        <taxon>Actinopterygii</taxon>
        <taxon>Neopterygii</taxon>
        <taxon>Teleostei</taxon>
        <taxon>Neoteleostei</taxon>
        <taxon>Acanthomorphata</taxon>
        <taxon>Ovalentaria</taxon>
        <taxon>Atherinomorphae</taxon>
        <taxon>Cyprinodontiformes</taxon>
        <taxon>Goodeidae</taxon>
        <taxon>Ameca</taxon>
    </lineage>
</organism>
<dbReference type="InterPro" id="IPR036116">
    <property type="entry name" value="FN3_sf"/>
</dbReference>